<accession>A0ABS9VQZ5</accession>
<evidence type="ECO:0000256" key="1">
    <source>
        <dbReference type="ARBA" id="ARBA00004141"/>
    </source>
</evidence>
<dbReference type="Pfam" id="PF07690">
    <property type="entry name" value="MFS_1"/>
    <property type="match status" value="1"/>
</dbReference>
<evidence type="ECO:0000256" key="4">
    <source>
        <dbReference type="ARBA" id="ARBA00023136"/>
    </source>
</evidence>
<dbReference type="Proteomes" id="UP001203058">
    <property type="component" value="Unassembled WGS sequence"/>
</dbReference>
<dbReference type="PROSITE" id="PS50850">
    <property type="entry name" value="MFS"/>
    <property type="match status" value="1"/>
</dbReference>
<dbReference type="SUPFAM" id="SSF103473">
    <property type="entry name" value="MFS general substrate transporter"/>
    <property type="match status" value="1"/>
</dbReference>
<feature type="transmembrane region" description="Helical" evidence="5">
    <location>
        <begin position="292"/>
        <end position="310"/>
    </location>
</feature>
<dbReference type="PANTHER" id="PTHR11662">
    <property type="entry name" value="SOLUTE CARRIER FAMILY 17"/>
    <property type="match status" value="1"/>
</dbReference>
<sequence length="416" mass="45434">MRWVICGLLFAAVVLSYIDRLVLSVLKPTLQELYGWSESGYGDVVFWFQAAYGIGFLFFGRLIDRIGARAGYLLAMGVWTAAHIAHAFFTSTRGFAIARVVLALGESGTYPAALAAASEWFPRRERALAIGIFNAGANLGAILTPMIVPALALAMGWQSAFVVTGLINLVWIAAWFLFYRKPRDHPNITQAELAYIESDKVEPQKPVAWRRLLTTRQAWAYMSGRFLIDPIWWTFLFWLPDFFHKRHGLDLKSFGPPLVAIYVLADVGSILGGWYSSRLLGKGTDLGRSRKLAMLACALIVVPVAFAVSVPSVWMAVLLIGLACAGHQGFSANLFSMPADLFPRWAVGSVVGLGGFAGALGGMLMAKYAGWVLETFGSYTPIFIIAGSAYLIALLVVHLINPRYAPVTKFAPATLA</sequence>
<dbReference type="PANTHER" id="PTHR11662:SF285">
    <property type="entry name" value="HEXURONATE TRANSPORTER"/>
    <property type="match status" value="1"/>
</dbReference>
<feature type="transmembrane region" description="Helical" evidence="5">
    <location>
        <begin position="378"/>
        <end position="400"/>
    </location>
</feature>
<dbReference type="EMBL" id="JAKZHW010000002">
    <property type="protein sequence ID" value="MCH8617392.1"/>
    <property type="molecule type" value="Genomic_DNA"/>
</dbReference>
<feature type="transmembrane region" description="Helical" evidence="5">
    <location>
        <begin position="259"/>
        <end position="280"/>
    </location>
</feature>
<dbReference type="InterPro" id="IPR011701">
    <property type="entry name" value="MFS"/>
</dbReference>
<evidence type="ECO:0000256" key="3">
    <source>
        <dbReference type="ARBA" id="ARBA00022989"/>
    </source>
</evidence>
<comment type="caution">
    <text evidence="7">The sequence shown here is derived from an EMBL/GenBank/DDBJ whole genome shotgun (WGS) entry which is preliminary data.</text>
</comment>
<dbReference type="RefSeq" id="WP_241448263.1">
    <property type="nucleotide sequence ID" value="NZ_JAKZHW010000002.1"/>
</dbReference>
<evidence type="ECO:0000259" key="6">
    <source>
        <dbReference type="PROSITE" id="PS50850"/>
    </source>
</evidence>
<comment type="subcellular location">
    <subcellularLocation>
        <location evidence="1">Membrane</location>
        <topology evidence="1">Multi-pass membrane protein</topology>
    </subcellularLocation>
</comment>
<feature type="transmembrane region" description="Helical" evidence="5">
    <location>
        <begin position="44"/>
        <end position="63"/>
    </location>
</feature>
<keyword evidence="2 5" id="KW-0812">Transmembrane</keyword>
<organism evidence="7 8">
    <name type="scientific">Sphingomonas telluris</name>
    <dbReference type="NCBI Taxonomy" id="2907998"/>
    <lineage>
        <taxon>Bacteria</taxon>
        <taxon>Pseudomonadati</taxon>
        <taxon>Pseudomonadota</taxon>
        <taxon>Alphaproteobacteria</taxon>
        <taxon>Sphingomonadales</taxon>
        <taxon>Sphingomonadaceae</taxon>
        <taxon>Sphingomonas</taxon>
    </lineage>
</organism>
<feature type="transmembrane region" description="Helical" evidence="5">
    <location>
        <begin position="95"/>
        <end position="116"/>
    </location>
</feature>
<feature type="transmembrane region" description="Helical" evidence="5">
    <location>
        <begin position="347"/>
        <end position="366"/>
    </location>
</feature>
<feature type="transmembrane region" description="Helical" evidence="5">
    <location>
        <begin position="70"/>
        <end position="89"/>
    </location>
</feature>
<protein>
    <submittedName>
        <fullName evidence="7">MFS transporter</fullName>
    </submittedName>
</protein>
<evidence type="ECO:0000313" key="8">
    <source>
        <dbReference type="Proteomes" id="UP001203058"/>
    </source>
</evidence>
<dbReference type="InterPro" id="IPR020846">
    <property type="entry name" value="MFS_dom"/>
</dbReference>
<feature type="domain" description="Major facilitator superfamily (MFS) profile" evidence="6">
    <location>
        <begin position="5"/>
        <end position="405"/>
    </location>
</feature>
<feature type="transmembrane region" description="Helical" evidence="5">
    <location>
        <begin position="316"/>
        <end position="335"/>
    </location>
</feature>
<dbReference type="CDD" id="cd17319">
    <property type="entry name" value="MFS_ExuT_GudP_like"/>
    <property type="match status" value="1"/>
</dbReference>
<feature type="transmembrane region" description="Helical" evidence="5">
    <location>
        <begin position="160"/>
        <end position="179"/>
    </location>
</feature>
<proteinExistence type="predicted"/>
<evidence type="ECO:0000256" key="5">
    <source>
        <dbReference type="SAM" id="Phobius"/>
    </source>
</evidence>
<evidence type="ECO:0000256" key="2">
    <source>
        <dbReference type="ARBA" id="ARBA00022692"/>
    </source>
</evidence>
<keyword evidence="4 5" id="KW-0472">Membrane</keyword>
<feature type="transmembrane region" description="Helical" evidence="5">
    <location>
        <begin position="218"/>
        <end position="239"/>
    </location>
</feature>
<name>A0ABS9VQZ5_9SPHN</name>
<dbReference type="InterPro" id="IPR050382">
    <property type="entry name" value="MFS_Na/Anion_cotransporter"/>
</dbReference>
<reference evidence="7 8" key="1">
    <citation type="submission" date="2022-03" db="EMBL/GenBank/DDBJ databases">
        <authorList>
            <person name="Jo J.-H."/>
            <person name="Im W.-T."/>
        </authorList>
    </citation>
    <scope>NUCLEOTIDE SEQUENCE [LARGE SCALE GENOMIC DNA]</scope>
    <source>
        <strain evidence="7 8">SM33</strain>
    </source>
</reference>
<dbReference type="Gene3D" id="1.20.1250.20">
    <property type="entry name" value="MFS general substrate transporter like domains"/>
    <property type="match status" value="2"/>
</dbReference>
<dbReference type="InterPro" id="IPR036259">
    <property type="entry name" value="MFS_trans_sf"/>
</dbReference>
<keyword evidence="3 5" id="KW-1133">Transmembrane helix</keyword>
<evidence type="ECO:0000313" key="7">
    <source>
        <dbReference type="EMBL" id="MCH8617392.1"/>
    </source>
</evidence>
<keyword evidence="8" id="KW-1185">Reference proteome</keyword>
<feature type="transmembrane region" description="Helical" evidence="5">
    <location>
        <begin position="128"/>
        <end position="154"/>
    </location>
</feature>
<gene>
    <name evidence="7" type="ORF">LZ016_14940</name>
</gene>